<keyword evidence="1" id="KW-0285">Flavoprotein</keyword>
<keyword evidence="2" id="KW-0274">FAD</keyword>
<reference evidence="4 5" key="1">
    <citation type="journal article" date="2015" name="BMC Genomics">
        <title>Genome mining reveals unlocked bioactive potential of marine Gram-negative bacteria.</title>
        <authorList>
            <person name="Machado H."/>
            <person name="Sonnenschein E.C."/>
            <person name="Melchiorsen J."/>
            <person name="Gram L."/>
        </authorList>
    </citation>
    <scope>NUCLEOTIDE SEQUENCE [LARGE SCALE GENOMIC DNA]</scope>
    <source>
        <strain evidence="4 5">S4054</strain>
    </source>
</reference>
<accession>A0A0F6A7H9</accession>
<name>A0A0F6A7H9_9GAMM</name>
<dbReference type="PATRIC" id="fig|1129367.4.peg.3967"/>
<dbReference type="GO" id="GO:0050660">
    <property type="term" value="F:flavin adenine dinucleotide binding"/>
    <property type="evidence" value="ECO:0007669"/>
    <property type="project" value="InterPro"/>
</dbReference>
<protein>
    <recommendedName>
        <fullName evidence="6">Acyl-CoA dehydrogenase</fullName>
    </recommendedName>
</protein>
<dbReference type="PANTHER" id="PTHR43884:SF20">
    <property type="entry name" value="ACYL-COA DEHYDROGENASE FADE28"/>
    <property type="match status" value="1"/>
</dbReference>
<gene>
    <name evidence="4" type="ORF">N479_19505</name>
</gene>
<dbReference type="PANTHER" id="PTHR43884">
    <property type="entry name" value="ACYL-COA DEHYDROGENASE"/>
    <property type="match status" value="1"/>
</dbReference>
<comment type="caution">
    <text evidence="4">The sequence shown here is derived from an EMBL/GenBank/DDBJ whole genome shotgun (WGS) entry which is preliminary data.</text>
</comment>
<dbReference type="Proteomes" id="UP000033434">
    <property type="component" value="Unassembled WGS sequence"/>
</dbReference>
<dbReference type="EMBL" id="AUXW01000168">
    <property type="protein sequence ID" value="KKE82192.1"/>
    <property type="molecule type" value="Genomic_DNA"/>
</dbReference>
<organism evidence="4 5">
    <name type="scientific">Pseudoalteromonas luteoviolacea S4054</name>
    <dbReference type="NCBI Taxonomy" id="1129367"/>
    <lineage>
        <taxon>Bacteria</taxon>
        <taxon>Pseudomonadati</taxon>
        <taxon>Pseudomonadota</taxon>
        <taxon>Gammaproteobacteria</taxon>
        <taxon>Alteromonadales</taxon>
        <taxon>Pseudoalteromonadaceae</taxon>
        <taxon>Pseudoalteromonas</taxon>
    </lineage>
</organism>
<evidence type="ECO:0000256" key="2">
    <source>
        <dbReference type="ARBA" id="ARBA00022827"/>
    </source>
</evidence>
<sequence>MSTFQKAQHLLRGTLPELAQYLKETSFDELESEQSQAITIFRDTGGAPTLVKQKYGGKGLNAWQAVQLQMAIGAASPSLAIAVGMHQFSIATLQEMAKVGNGLESLMLEGISRSNLLVSSAFSEGQIGKSILKSSIIAKEVDKGYVISGVKKPCSLAHCMDLLTASVQVEPKDGEPYFAVAMIHKACEGITVEKFWQAPFLQASQSEAVVLENVFVPKSMLVNVDEKSAYQSHVAGFVWFELITCASYLGMVSGLVAQACELGRLQGADKAQVHVQLEACALSLKAIAGDMESQTQDTLAQVLSVRYHLQEVLAEVTQSTLSLVGGINYINNGYFATIAQVIHAFNFHPPAKHAMYAPLNNYFDGQELEMV</sequence>
<dbReference type="SUPFAM" id="SSF56645">
    <property type="entry name" value="Acyl-CoA dehydrogenase NM domain-like"/>
    <property type="match status" value="1"/>
</dbReference>
<dbReference type="InterPro" id="IPR046373">
    <property type="entry name" value="Acyl-CoA_Oxase/DH_mid-dom_sf"/>
</dbReference>
<dbReference type="Gene3D" id="1.10.540.10">
    <property type="entry name" value="Acyl-CoA dehydrogenase/oxidase, N-terminal domain"/>
    <property type="match status" value="1"/>
</dbReference>
<dbReference type="GO" id="GO:0003995">
    <property type="term" value="F:acyl-CoA dehydrogenase activity"/>
    <property type="evidence" value="ECO:0007669"/>
    <property type="project" value="TreeGrafter"/>
</dbReference>
<dbReference type="InterPro" id="IPR037069">
    <property type="entry name" value="AcylCoA_DH/ox_N_sf"/>
</dbReference>
<dbReference type="RefSeq" id="WP_052961069.1">
    <property type="nucleotide sequence ID" value="NZ_AUXW01000168.1"/>
</dbReference>
<evidence type="ECO:0000313" key="4">
    <source>
        <dbReference type="EMBL" id="KKE82192.1"/>
    </source>
</evidence>
<evidence type="ECO:0000313" key="5">
    <source>
        <dbReference type="Proteomes" id="UP000033434"/>
    </source>
</evidence>
<dbReference type="AlphaFoldDB" id="A0A0F6A7H9"/>
<proteinExistence type="predicted"/>
<dbReference type="Gene3D" id="2.40.110.10">
    <property type="entry name" value="Butyryl-CoA Dehydrogenase, subunit A, domain 2"/>
    <property type="match status" value="1"/>
</dbReference>
<evidence type="ECO:0008006" key="6">
    <source>
        <dbReference type="Google" id="ProtNLM"/>
    </source>
</evidence>
<keyword evidence="3" id="KW-0560">Oxidoreductase</keyword>
<evidence type="ECO:0000256" key="3">
    <source>
        <dbReference type="ARBA" id="ARBA00023002"/>
    </source>
</evidence>
<evidence type="ECO:0000256" key="1">
    <source>
        <dbReference type="ARBA" id="ARBA00022630"/>
    </source>
</evidence>
<dbReference type="InterPro" id="IPR009100">
    <property type="entry name" value="AcylCoA_DH/oxidase_NM_dom_sf"/>
</dbReference>